<evidence type="ECO:0000313" key="2">
    <source>
        <dbReference type="Proteomes" id="UP000324800"/>
    </source>
</evidence>
<evidence type="ECO:0000313" key="1">
    <source>
        <dbReference type="EMBL" id="KAA6397772.1"/>
    </source>
</evidence>
<accession>A0A5J4WT93</accession>
<dbReference type="EMBL" id="SNRW01001106">
    <property type="protein sequence ID" value="KAA6397772.1"/>
    <property type="molecule type" value="Genomic_DNA"/>
</dbReference>
<comment type="caution">
    <text evidence="1">The sequence shown here is derived from an EMBL/GenBank/DDBJ whole genome shotgun (WGS) entry which is preliminary data.</text>
</comment>
<sequence length="989" mass="111232">MSNVYIDERILDAAGLSDFPELYTYIKERYPKPIGELPQPVPIGDQTLQQQVKNNDDIINNSNEVFEPPVPNAITKLDLSSQLERQSFLAYSGSDPTLIVYGDRITLTASYATTGVFSNGYLFKSYPQEARPKAGDQVIALVGTDASNTYNIFCCIDQGGTFIISSRWLPSNTALVLNITYYKNYESSKKIDYDANNGGKIDIMYTWNVNGKGQFEAQSYDYETVKNQTNLIVAGVQGISRTNYLNSEIKLVNEFAIYKADMAAYFIKDGPLITYSFSAKLAQLGANYEAQQTVYKLFSTISKKLLPPNTKNMPIHVEQQEFSAMCLFKDMYDKSSAVQVAVNGQLNTLDCKFQGTYILDNYTNESASNESLPEDVDSFIDEVIIKHEKQIVLGPVGQTIGKSLDVASSFLDYGYEPILLDALDALGAVKSHSQTTSIIHAKIMNFYVVKLMFIVRTIEETLLGNAVVLFTNDGEHHYSIKEIKPESQMPALFDKEIIISLSDTDHDFTQIQNSFLSIVLTANIQLDDKFDKIDESYNDGLVQFVGLNSGSNLIREYTIYHRGKTIDGSLQNDATTESFIYNTIKPKTCGTYISMREIEELIGNQTAVPYTIPIRFRVSIPPDDLLIFSAFTDYPNGLFGDLKIKFKINPHAFVFCQVNPIISMAKYYTMNKDELLDNSQQKLMDIDLMFKNWSLTFQYTKQFTQLGCTADLITGLHAEPLTESGLKNLICDIKPVTISIKNYVITEVTANMAGYKTTDACLNRVRQFYSSRLFVVPAQRVEVQPFQTSATLTGIRTSQNISLFHVTDFCLLFPKDARATTCFENPYYRNMQVTTCYRNFPDMPMNTLDQQFFQLQLNASNLDLLFEATDEYEDALTTSRNTATRRLNPHTDLISILITLQCERNSTGALIFDGLDTQNQNISVKLRGAPIYQRATDSYYNVDTSGKRPPPPILCTVHDTFWLFSPAAGGSCIYDTNHSFDEVIGPLIA</sequence>
<dbReference type="Proteomes" id="UP000324800">
    <property type="component" value="Unassembled WGS sequence"/>
</dbReference>
<protein>
    <submittedName>
        <fullName evidence="1">Uncharacterized protein</fullName>
    </submittedName>
</protein>
<name>A0A5J4WT93_9EUKA</name>
<proteinExistence type="predicted"/>
<reference evidence="1 2" key="1">
    <citation type="submission" date="2019-03" db="EMBL/GenBank/DDBJ databases">
        <title>Single cell metagenomics reveals metabolic interactions within the superorganism composed of flagellate Streblomastix strix and complex community of Bacteroidetes bacteria on its surface.</title>
        <authorList>
            <person name="Treitli S.C."/>
            <person name="Kolisko M."/>
            <person name="Husnik F."/>
            <person name="Keeling P."/>
            <person name="Hampl V."/>
        </authorList>
    </citation>
    <scope>NUCLEOTIDE SEQUENCE [LARGE SCALE GENOMIC DNA]</scope>
    <source>
        <strain evidence="1">ST1C</strain>
    </source>
</reference>
<gene>
    <name evidence="1" type="ORF">EZS28_006698</name>
</gene>
<dbReference type="OrthoDB" id="10500762at2759"/>
<organism evidence="1 2">
    <name type="scientific">Streblomastix strix</name>
    <dbReference type="NCBI Taxonomy" id="222440"/>
    <lineage>
        <taxon>Eukaryota</taxon>
        <taxon>Metamonada</taxon>
        <taxon>Preaxostyla</taxon>
        <taxon>Oxymonadida</taxon>
        <taxon>Streblomastigidae</taxon>
        <taxon>Streblomastix</taxon>
    </lineage>
</organism>
<dbReference type="AlphaFoldDB" id="A0A5J4WT93"/>